<feature type="domain" description="Gfo/Idh/MocA-like oxidoreductase N-terminal" evidence="3">
    <location>
        <begin position="7"/>
        <end position="115"/>
    </location>
</feature>
<dbReference type="Gene3D" id="3.30.360.10">
    <property type="entry name" value="Dihydrodipicolinate Reductase, domain 2"/>
    <property type="match status" value="1"/>
</dbReference>
<reference evidence="5 6" key="1">
    <citation type="submission" date="2018-11" db="EMBL/GenBank/DDBJ databases">
        <authorList>
            <person name="Da X."/>
        </authorList>
    </citation>
    <scope>NUCLEOTIDE SEQUENCE [LARGE SCALE GENOMIC DNA]</scope>
    <source>
        <strain evidence="5 6">S14-144</strain>
    </source>
</reference>
<dbReference type="AlphaFoldDB" id="A0A3G8ZQC6"/>
<evidence type="ECO:0000256" key="1">
    <source>
        <dbReference type="ARBA" id="ARBA00010928"/>
    </source>
</evidence>
<dbReference type="OrthoDB" id="256869at2"/>
<name>A0A3G8ZQC6_9ACTN</name>
<dbReference type="SUPFAM" id="SSF55347">
    <property type="entry name" value="Glyceraldehyde-3-phosphate dehydrogenase-like, C-terminal domain"/>
    <property type="match status" value="1"/>
</dbReference>
<evidence type="ECO:0000259" key="3">
    <source>
        <dbReference type="Pfam" id="PF01408"/>
    </source>
</evidence>
<sequence length="354" mass="37166">MTSTNPVRWAVAGFGSGGRIFHAPLVDAAPSMQLVAVVTSNSERRRLVRQSYPDASVVANLAELAAMGVQGVTISTPSGTHAALAATALDLGLAVVVDKPFALDEASAAGLVELALLRRGVLIPFQNRRWDSDFRTIEKLIDQGVLGRVFRFASRIDRFRPITSGWSATGSAAEGGGALHDLGPHLVDQALQLFGPVATVYAELSTFRSGSGADDDFQLSLRHVGGVLSTLSAGKASAAQGPRFLVNGSTSGFVIDGFDVQESQLKAGYSPRDLGETWGVEPPSAYGRLVRTDGTTIVVPSERGRWDSFYPAVAATVRDQAPAPVQGAEAILTARVLDAARQSALSGSVVKVQQ</sequence>
<evidence type="ECO:0000259" key="4">
    <source>
        <dbReference type="Pfam" id="PF22725"/>
    </source>
</evidence>
<dbReference type="GO" id="GO:0016491">
    <property type="term" value="F:oxidoreductase activity"/>
    <property type="evidence" value="ECO:0007669"/>
    <property type="project" value="UniProtKB-KW"/>
</dbReference>
<evidence type="ECO:0000313" key="5">
    <source>
        <dbReference type="EMBL" id="AZI59463.1"/>
    </source>
</evidence>
<accession>A0A3G8ZQC6</accession>
<proteinExistence type="inferred from homology"/>
<dbReference type="Pfam" id="PF22725">
    <property type="entry name" value="GFO_IDH_MocA_C3"/>
    <property type="match status" value="1"/>
</dbReference>
<keyword evidence="6" id="KW-1185">Reference proteome</keyword>
<gene>
    <name evidence="5" type="ORF">EH165_06865</name>
</gene>
<feature type="domain" description="GFO/IDH/MocA-like oxidoreductase" evidence="4">
    <location>
        <begin position="134"/>
        <end position="250"/>
    </location>
</feature>
<dbReference type="InterPro" id="IPR036291">
    <property type="entry name" value="NAD(P)-bd_dom_sf"/>
</dbReference>
<dbReference type="GO" id="GO:0000166">
    <property type="term" value="F:nucleotide binding"/>
    <property type="evidence" value="ECO:0007669"/>
    <property type="project" value="InterPro"/>
</dbReference>
<protein>
    <submittedName>
        <fullName evidence="5">Gfo/Idh/MocA family oxidoreductase</fullName>
    </submittedName>
</protein>
<dbReference type="InterPro" id="IPR055170">
    <property type="entry name" value="GFO_IDH_MocA-like_dom"/>
</dbReference>
<dbReference type="Gene3D" id="3.40.50.720">
    <property type="entry name" value="NAD(P)-binding Rossmann-like Domain"/>
    <property type="match status" value="1"/>
</dbReference>
<dbReference type="Proteomes" id="UP000268084">
    <property type="component" value="Chromosome"/>
</dbReference>
<evidence type="ECO:0000313" key="6">
    <source>
        <dbReference type="Proteomes" id="UP000268084"/>
    </source>
</evidence>
<dbReference type="EMBL" id="CP034170">
    <property type="protein sequence ID" value="AZI59463.1"/>
    <property type="molecule type" value="Genomic_DNA"/>
</dbReference>
<dbReference type="KEGG" id="nak:EH165_06865"/>
<organism evidence="5 6">
    <name type="scientific">Nakamurella antarctica</name>
    <dbReference type="NCBI Taxonomy" id="1902245"/>
    <lineage>
        <taxon>Bacteria</taxon>
        <taxon>Bacillati</taxon>
        <taxon>Actinomycetota</taxon>
        <taxon>Actinomycetes</taxon>
        <taxon>Nakamurellales</taxon>
        <taxon>Nakamurellaceae</taxon>
        <taxon>Nakamurella</taxon>
    </lineage>
</organism>
<comment type="similarity">
    <text evidence="1">Belongs to the Gfo/Idh/MocA family.</text>
</comment>
<dbReference type="SUPFAM" id="SSF51735">
    <property type="entry name" value="NAD(P)-binding Rossmann-fold domains"/>
    <property type="match status" value="1"/>
</dbReference>
<reference evidence="5 6" key="2">
    <citation type="submission" date="2018-12" db="EMBL/GenBank/DDBJ databases">
        <title>Nakamurella antarcticus sp. nov., isolated from Antarctica South Shetland Islands soil.</title>
        <authorList>
            <person name="Peng F."/>
        </authorList>
    </citation>
    <scope>NUCLEOTIDE SEQUENCE [LARGE SCALE GENOMIC DNA]</scope>
    <source>
        <strain evidence="5 6">S14-144</strain>
    </source>
</reference>
<dbReference type="InterPro" id="IPR000683">
    <property type="entry name" value="Gfo/Idh/MocA-like_OxRdtase_N"/>
</dbReference>
<keyword evidence="2" id="KW-0560">Oxidoreductase</keyword>
<dbReference type="PANTHER" id="PTHR43708">
    <property type="entry name" value="CONSERVED EXPRESSED OXIDOREDUCTASE (EUROFUNG)"/>
    <property type="match status" value="1"/>
</dbReference>
<evidence type="ECO:0000256" key="2">
    <source>
        <dbReference type="ARBA" id="ARBA00023002"/>
    </source>
</evidence>
<dbReference type="Pfam" id="PF01408">
    <property type="entry name" value="GFO_IDH_MocA"/>
    <property type="match status" value="1"/>
</dbReference>
<dbReference type="PANTHER" id="PTHR43708:SF5">
    <property type="entry name" value="CONSERVED EXPRESSED OXIDOREDUCTASE (EUROFUNG)-RELATED"/>
    <property type="match status" value="1"/>
</dbReference>
<dbReference type="InterPro" id="IPR051317">
    <property type="entry name" value="Gfo/Idh/MocA_oxidoreduct"/>
</dbReference>